<evidence type="ECO:0000259" key="2">
    <source>
        <dbReference type="Pfam" id="PF18879"/>
    </source>
</evidence>
<dbReference type="InterPro" id="IPR043796">
    <property type="entry name" value="ESX-1_EspA/EspE-like"/>
</dbReference>
<reference evidence="4" key="3">
    <citation type="submission" date="2023-03" db="EMBL/GenBank/DDBJ databases">
        <title>Draft genome sequence of a Mycolicibacterium mageritense strain H4_3_1 isolated from a hybrid biological-inorganic system reactor.</title>
        <authorList>
            <person name="Feng X."/>
            <person name="Kazama D."/>
            <person name="Sato K."/>
            <person name="Kobayashi H."/>
        </authorList>
    </citation>
    <scope>NUCLEOTIDE SEQUENCE</scope>
    <source>
        <strain evidence="4">H4_3_1</strain>
    </source>
</reference>
<evidence type="ECO:0000256" key="1">
    <source>
        <dbReference type="SAM" id="MobiDB-lite"/>
    </source>
</evidence>
<organism evidence="4 6">
    <name type="scientific">Mycolicibacterium mageritense</name>
    <name type="common">Mycobacterium mageritense</name>
    <dbReference type="NCBI Taxonomy" id="53462"/>
    <lineage>
        <taxon>Bacteria</taxon>
        <taxon>Bacillati</taxon>
        <taxon>Actinomycetota</taxon>
        <taxon>Actinomycetes</taxon>
        <taxon>Mycobacteriales</taxon>
        <taxon>Mycobacteriaceae</taxon>
        <taxon>Mycolicibacterium</taxon>
    </lineage>
</organism>
<feature type="region of interest" description="Disordered" evidence="1">
    <location>
        <begin position="311"/>
        <end position="330"/>
    </location>
</feature>
<dbReference type="Proteomes" id="UP001241092">
    <property type="component" value="Chromosome"/>
</dbReference>
<feature type="compositionally biased region" description="Polar residues" evidence="1">
    <location>
        <begin position="34"/>
        <end position="43"/>
    </location>
</feature>
<dbReference type="EMBL" id="AP022567">
    <property type="protein sequence ID" value="BBX34288.1"/>
    <property type="molecule type" value="Genomic_DNA"/>
</dbReference>
<dbReference type="EMBL" id="AP027452">
    <property type="protein sequence ID" value="BDY27194.1"/>
    <property type="molecule type" value="Genomic_DNA"/>
</dbReference>
<keyword evidence="5" id="KW-1185">Reference proteome</keyword>
<protein>
    <recommendedName>
        <fullName evidence="2">ESX-1 secretion-associated protein EspA/EspE-like domain-containing protein</fullName>
    </recommendedName>
</protein>
<feature type="domain" description="ESX-1 secretion-associated protein EspA/EspE-like" evidence="2">
    <location>
        <begin position="18"/>
        <end position="99"/>
    </location>
</feature>
<reference evidence="3" key="2">
    <citation type="submission" date="2020-02" db="EMBL/GenBank/DDBJ databases">
        <authorList>
            <person name="Matsumoto Y."/>
            <person name="Motooka D."/>
            <person name="Nakamura S."/>
        </authorList>
    </citation>
    <scope>NUCLEOTIDE SEQUENCE</scope>
    <source>
        <strain evidence="3">JCM 12375</strain>
    </source>
</reference>
<dbReference type="AlphaFoldDB" id="A0AAI8TQR0"/>
<feature type="region of interest" description="Disordered" evidence="1">
    <location>
        <begin position="17"/>
        <end position="54"/>
    </location>
</feature>
<gene>
    <name evidence="4" type="ORF">hbim_01115</name>
    <name evidence="3" type="ORF">MMAGJ_35700</name>
</gene>
<sequence length="330" mass="35032">MSAIDAFYSTWSQARESFGSGVPQDGSEFDKSNQLRQLQSSVQGAAPDSRWQGPAADAYAAKNAQHAATYGKLADLDQRMAAEVSKTAGVVTAGRQNLDQIRDWVASAAASAPSDRSGETMKVAIASKGLSQISEIIQQSNDQMNAIGERIRGIGREYDEIGGDQNKKGTDEQSADALGLKEGPAPTSQPAILDFDDIKRYPPGALGPPGHKELVPGSGVWVPDPASPTYKPHPPKHPVDLADIVDRGPGSLGEPWETELIPGAGVWIPNPDYPGFEQKPPQVPFDLNKISVRPGGLAMPWEMELGQGTGVYVPNPFSPTAKSPGGVTRE</sequence>
<reference evidence="3 5" key="1">
    <citation type="journal article" date="2019" name="Emerg. Microbes Infect.">
        <title>Comprehensive subspecies identification of 175 nontuberculous mycobacteria species based on 7547 genomic profiles.</title>
        <authorList>
            <person name="Matsumoto Y."/>
            <person name="Kinjo T."/>
            <person name="Motooka D."/>
            <person name="Nabeya D."/>
            <person name="Jung N."/>
            <person name="Uechi K."/>
            <person name="Horii T."/>
            <person name="Iida T."/>
            <person name="Fujita J."/>
            <person name="Nakamura S."/>
        </authorList>
    </citation>
    <scope>NUCLEOTIDE SEQUENCE [LARGE SCALE GENOMIC DNA]</scope>
    <source>
        <strain evidence="3 5">JCM 12375</strain>
    </source>
</reference>
<evidence type="ECO:0000313" key="5">
    <source>
        <dbReference type="Proteomes" id="UP000465622"/>
    </source>
</evidence>
<evidence type="ECO:0000313" key="3">
    <source>
        <dbReference type="EMBL" id="BBX34288.1"/>
    </source>
</evidence>
<evidence type="ECO:0000313" key="4">
    <source>
        <dbReference type="EMBL" id="BDY27194.1"/>
    </source>
</evidence>
<accession>A0AAI8TQR0</accession>
<evidence type="ECO:0000313" key="6">
    <source>
        <dbReference type="Proteomes" id="UP001241092"/>
    </source>
</evidence>
<dbReference type="RefSeq" id="WP_220101421.1">
    <property type="nucleotide sequence ID" value="NZ_AP022567.1"/>
</dbReference>
<feature type="compositionally biased region" description="Basic and acidic residues" evidence="1">
    <location>
        <begin position="159"/>
        <end position="171"/>
    </location>
</feature>
<proteinExistence type="predicted"/>
<dbReference type="Proteomes" id="UP000465622">
    <property type="component" value="Chromosome"/>
</dbReference>
<dbReference type="Pfam" id="PF18879">
    <property type="entry name" value="EspA_EspE"/>
    <property type="match status" value="1"/>
</dbReference>
<feature type="region of interest" description="Disordered" evidence="1">
    <location>
        <begin position="159"/>
        <end position="188"/>
    </location>
</feature>
<name>A0AAI8TQR0_MYCME</name>